<dbReference type="PANTHER" id="PTHR34136">
    <property type="match status" value="1"/>
</dbReference>
<dbReference type="InterPro" id="IPR004629">
    <property type="entry name" value="WecG_TagA_CpsF"/>
</dbReference>
<dbReference type="PANTHER" id="PTHR34136:SF1">
    <property type="entry name" value="UDP-N-ACETYL-D-MANNOSAMINURONIC ACID TRANSFERASE"/>
    <property type="match status" value="1"/>
</dbReference>
<dbReference type="NCBIfam" id="TIGR00696">
    <property type="entry name" value="wecG_tagA_cpsF"/>
    <property type="match status" value="1"/>
</dbReference>
<sequence>MNTYLVTHGRGNKRLANESASQFVIAATLIVFLIPIWLVNVGVSFFLRKNLFKRIKRRDCLGRVYLVHFFNCGLLKSTAQLLDVLRKNIAVVGLPDDSHEVFVDQCLQRSDSNLLLGMISVFDIHKLTGLCLAERKITTLDQTNKIALKKAALIVIKYIACRIIYRSRREANRSEKQDRFTLFGLNINNVTMNEAVSWIVSKQDTACCKTAVFVNVNSVNLSLSNRGLSQAINQADKVFADGSGVRIACSHIGVDLKDNVNGTDLLPHLCRKASKMDKSIFLLGGQDGVAEKAKNNLLMSYPDLSIAGSHHGYFKPSETNKIIEEINNSGADILLLAMGSPIQEAWLQDHKHLLHCQCALAVGGLFDFFSGKVKRAPLYLRELGLEWVWRLLQEPKTKFNRYVIGNPIFLFRTFVLNQAGEL</sequence>
<dbReference type="RefSeq" id="WP_232592387.1">
    <property type="nucleotide sequence ID" value="NZ_BSPD01000020.1"/>
</dbReference>
<dbReference type="CDD" id="cd06533">
    <property type="entry name" value="Glyco_transf_WecG_TagA"/>
    <property type="match status" value="1"/>
</dbReference>
<comment type="caution">
    <text evidence="4">The sequence shown here is derived from an EMBL/GenBank/DDBJ whole genome shotgun (WGS) entry which is preliminary data.</text>
</comment>
<keyword evidence="2" id="KW-0808">Transferase</keyword>
<keyword evidence="3" id="KW-0472">Membrane</keyword>
<dbReference type="Pfam" id="PF03808">
    <property type="entry name" value="Glyco_tran_WecG"/>
    <property type="match status" value="1"/>
</dbReference>
<name>A0AA37T2A0_9GAMM</name>
<keyword evidence="1" id="KW-0328">Glycosyltransferase</keyword>
<gene>
    <name evidence="4" type="ORF">GCM10007877_05030</name>
</gene>
<organism evidence="4 5">
    <name type="scientific">Marinibactrum halimedae</name>
    <dbReference type="NCBI Taxonomy" id="1444977"/>
    <lineage>
        <taxon>Bacteria</taxon>
        <taxon>Pseudomonadati</taxon>
        <taxon>Pseudomonadota</taxon>
        <taxon>Gammaproteobacteria</taxon>
        <taxon>Cellvibrionales</taxon>
        <taxon>Cellvibrionaceae</taxon>
        <taxon>Marinibactrum</taxon>
    </lineage>
</organism>
<dbReference type="EMBL" id="BSPD01000020">
    <property type="protein sequence ID" value="GLS24789.1"/>
    <property type="molecule type" value="Genomic_DNA"/>
</dbReference>
<keyword evidence="3" id="KW-1133">Transmembrane helix</keyword>
<protein>
    <recommendedName>
        <fullName evidence="6">Glycosyltransferase</fullName>
    </recommendedName>
</protein>
<accession>A0AA37T2A0</accession>
<dbReference type="AlphaFoldDB" id="A0AA37T2A0"/>
<evidence type="ECO:0008006" key="6">
    <source>
        <dbReference type="Google" id="ProtNLM"/>
    </source>
</evidence>
<evidence type="ECO:0000256" key="3">
    <source>
        <dbReference type="SAM" id="Phobius"/>
    </source>
</evidence>
<dbReference type="GO" id="GO:0016758">
    <property type="term" value="F:hexosyltransferase activity"/>
    <property type="evidence" value="ECO:0007669"/>
    <property type="project" value="TreeGrafter"/>
</dbReference>
<evidence type="ECO:0000313" key="4">
    <source>
        <dbReference type="EMBL" id="GLS24789.1"/>
    </source>
</evidence>
<keyword evidence="3" id="KW-0812">Transmembrane</keyword>
<evidence type="ECO:0000313" key="5">
    <source>
        <dbReference type="Proteomes" id="UP001156870"/>
    </source>
</evidence>
<keyword evidence="5" id="KW-1185">Reference proteome</keyword>
<proteinExistence type="predicted"/>
<evidence type="ECO:0000256" key="2">
    <source>
        <dbReference type="ARBA" id="ARBA00022679"/>
    </source>
</evidence>
<reference evidence="4 5" key="1">
    <citation type="journal article" date="2014" name="Int. J. Syst. Evol. Microbiol.">
        <title>Complete genome sequence of Corynebacterium casei LMG S-19264T (=DSM 44701T), isolated from a smear-ripened cheese.</title>
        <authorList>
            <consortium name="US DOE Joint Genome Institute (JGI-PGF)"/>
            <person name="Walter F."/>
            <person name="Albersmeier A."/>
            <person name="Kalinowski J."/>
            <person name="Ruckert C."/>
        </authorList>
    </citation>
    <scope>NUCLEOTIDE SEQUENCE [LARGE SCALE GENOMIC DNA]</scope>
    <source>
        <strain evidence="4 5">NBRC 110095</strain>
    </source>
</reference>
<dbReference type="Proteomes" id="UP001156870">
    <property type="component" value="Unassembled WGS sequence"/>
</dbReference>
<feature type="transmembrane region" description="Helical" evidence="3">
    <location>
        <begin position="20"/>
        <end position="47"/>
    </location>
</feature>
<evidence type="ECO:0000256" key="1">
    <source>
        <dbReference type="ARBA" id="ARBA00022676"/>
    </source>
</evidence>